<dbReference type="GO" id="GO:0008270">
    <property type="term" value="F:zinc ion binding"/>
    <property type="evidence" value="ECO:0007669"/>
    <property type="project" value="UniProtKB-KW"/>
</dbReference>
<evidence type="ECO:0000256" key="1">
    <source>
        <dbReference type="PROSITE-ProRule" id="PRU00042"/>
    </source>
</evidence>
<evidence type="ECO:0000256" key="2">
    <source>
        <dbReference type="SAM" id="MobiDB-lite"/>
    </source>
</evidence>
<feature type="region of interest" description="Disordered" evidence="2">
    <location>
        <begin position="1"/>
        <end position="34"/>
    </location>
</feature>
<dbReference type="PROSITE" id="PS00028">
    <property type="entry name" value="ZINC_FINGER_C2H2_1"/>
    <property type="match status" value="1"/>
</dbReference>
<dbReference type="AlphaFoldDB" id="A0ABD0K364"/>
<reference evidence="4 5" key="1">
    <citation type="journal article" date="2023" name="Sci. Data">
        <title>Genome assembly of the Korean intertidal mud-creeper Batillaria attramentaria.</title>
        <authorList>
            <person name="Patra A.K."/>
            <person name="Ho P.T."/>
            <person name="Jun S."/>
            <person name="Lee S.J."/>
            <person name="Kim Y."/>
            <person name="Won Y.J."/>
        </authorList>
    </citation>
    <scope>NUCLEOTIDE SEQUENCE [LARGE SCALE GENOMIC DNA]</scope>
    <source>
        <strain evidence="4">Wonlab-2016</strain>
    </source>
</reference>
<dbReference type="InterPro" id="IPR013087">
    <property type="entry name" value="Znf_C2H2_type"/>
</dbReference>
<evidence type="ECO:0000313" key="5">
    <source>
        <dbReference type="Proteomes" id="UP001519460"/>
    </source>
</evidence>
<dbReference type="SUPFAM" id="SSF57667">
    <property type="entry name" value="beta-beta-alpha zinc fingers"/>
    <property type="match status" value="1"/>
</dbReference>
<sequence length="106" mass="12261">MPAIPQPTLAMEFDASGTADTSMDYTSPMQEREPADKPFTCAKCGAGYLHFQSLWRHRRKCEGTYRVSCALCEKQYHRKDHCLIHLRRVHHITDRPEDHVALPLDH</sequence>
<organism evidence="4 5">
    <name type="scientific">Batillaria attramentaria</name>
    <dbReference type="NCBI Taxonomy" id="370345"/>
    <lineage>
        <taxon>Eukaryota</taxon>
        <taxon>Metazoa</taxon>
        <taxon>Spiralia</taxon>
        <taxon>Lophotrochozoa</taxon>
        <taxon>Mollusca</taxon>
        <taxon>Gastropoda</taxon>
        <taxon>Caenogastropoda</taxon>
        <taxon>Sorbeoconcha</taxon>
        <taxon>Cerithioidea</taxon>
        <taxon>Batillariidae</taxon>
        <taxon>Batillaria</taxon>
    </lineage>
</organism>
<dbReference type="EMBL" id="JACVVK020000265">
    <property type="protein sequence ID" value="KAK7481288.1"/>
    <property type="molecule type" value="Genomic_DNA"/>
</dbReference>
<keyword evidence="5" id="KW-1185">Reference proteome</keyword>
<protein>
    <recommendedName>
        <fullName evidence="3">C2H2-type domain-containing protein</fullName>
    </recommendedName>
</protein>
<dbReference type="Proteomes" id="UP001519460">
    <property type="component" value="Unassembled WGS sequence"/>
</dbReference>
<dbReference type="InterPro" id="IPR036236">
    <property type="entry name" value="Znf_C2H2_sf"/>
</dbReference>
<name>A0ABD0K364_9CAEN</name>
<dbReference type="Gene3D" id="3.30.160.60">
    <property type="entry name" value="Classic Zinc Finger"/>
    <property type="match status" value="1"/>
</dbReference>
<keyword evidence="1" id="KW-0862">Zinc</keyword>
<keyword evidence="1" id="KW-0479">Metal-binding</keyword>
<accession>A0ABD0K364</accession>
<evidence type="ECO:0000313" key="4">
    <source>
        <dbReference type="EMBL" id="KAK7481288.1"/>
    </source>
</evidence>
<feature type="compositionally biased region" description="Polar residues" evidence="2">
    <location>
        <begin position="18"/>
        <end position="29"/>
    </location>
</feature>
<proteinExistence type="predicted"/>
<feature type="domain" description="C2H2-type" evidence="3">
    <location>
        <begin position="67"/>
        <end position="96"/>
    </location>
</feature>
<evidence type="ECO:0000259" key="3">
    <source>
        <dbReference type="PROSITE" id="PS50157"/>
    </source>
</evidence>
<comment type="caution">
    <text evidence="4">The sequence shown here is derived from an EMBL/GenBank/DDBJ whole genome shotgun (WGS) entry which is preliminary data.</text>
</comment>
<keyword evidence="1" id="KW-0863">Zinc-finger</keyword>
<gene>
    <name evidence="4" type="ORF">BaRGS_00027548</name>
</gene>
<dbReference type="PROSITE" id="PS50157">
    <property type="entry name" value="ZINC_FINGER_C2H2_2"/>
    <property type="match status" value="1"/>
</dbReference>